<dbReference type="InterPro" id="IPR029068">
    <property type="entry name" value="Glyas_Bleomycin-R_OHBP_Dase"/>
</dbReference>
<dbReference type="InterPro" id="IPR052164">
    <property type="entry name" value="Anthracycline_SecMetBiosynth"/>
</dbReference>
<organism evidence="2 3">
    <name type="scientific">Candidatus Abawacabacteria bacterium RBG_16_42_10</name>
    <dbReference type="NCBI Taxonomy" id="1817814"/>
    <lineage>
        <taxon>Bacteria</taxon>
        <taxon>Candidatus Abawacaibacteriota</taxon>
    </lineage>
</organism>
<dbReference type="PROSITE" id="PS51819">
    <property type="entry name" value="VOC"/>
    <property type="match status" value="1"/>
</dbReference>
<name>A0A1F4XJJ8_9BACT</name>
<dbReference type="InterPro" id="IPR037523">
    <property type="entry name" value="VOC_core"/>
</dbReference>
<evidence type="ECO:0000313" key="2">
    <source>
        <dbReference type="EMBL" id="OGC81798.1"/>
    </source>
</evidence>
<dbReference type="Gene3D" id="3.10.180.10">
    <property type="entry name" value="2,3-Dihydroxybiphenyl 1,2-Dioxygenase, domain 1"/>
    <property type="match status" value="1"/>
</dbReference>
<dbReference type="PANTHER" id="PTHR33993:SF2">
    <property type="entry name" value="VOC DOMAIN-CONTAINING PROTEIN"/>
    <property type="match status" value="1"/>
</dbReference>
<comment type="caution">
    <text evidence="2">The sequence shown here is derived from an EMBL/GenBank/DDBJ whole genome shotgun (WGS) entry which is preliminary data.</text>
</comment>
<proteinExistence type="predicted"/>
<sequence length="129" mass="14326">MSSRVVHFEIHADDPERAAKFYTDVFDWVVQQWPGGEQEYWLIKTGSDEEPGIDGGLLKRKVPLAGEGVMAYVCTLHTESVDEATQRVTEHGGQVVVPKMPIPGVGWLAYCKDTESNVFGVMQDDQSAK</sequence>
<dbReference type="AlphaFoldDB" id="A0A1F4XJJ8"/>
<accession>A0A1F4XJJ8</accession>
<dbReference type="InterPro" id="IPR053863">
    <property type="entry name" value="Glyoxy/Ble-like_N"/>
</dbReference>
<dbReference type="SUPFAM" id="SSF54593">
    <property type="entry name" value="Glyoxalase/Bleomycin resistance protein/Dihydroxybiphenyl dioxygenase"/>
    <property type="match status" value="1"/>
</dbReference>
<dbReference type="Pfam" id="PF22677">
    <property type="entry name" value="Ble-like_N"/>
    <property type="match status" value="1"/>
</dbReference>
<evidence type="ECO:0000313" key="3">
    <source>
        <dbReference type="Proteomes" id="UP000177614"/>
    </source>
</evidence>
<dbReference type="STRING" id="1817814.A2V81_01675"/>
<dbReference type="CDD" id="cd07247">
    <property type="entry name" value="SgaA_N_like"/>
    <property type="match status" value="1"/>
</dbReference>
<gene>
    <name evidence="2" type="ORF">A2V81_01675</name>
</gene>
<evidence type="ECO:0000259" key="1">
    <source>
        <dbReference type="PROSITE" id="PS51819"/>
    </source>
</evidence>
<dbReference type="EMBL" id="MEWR01000018">
    <property type="protein sequence ID" value="OGC81798.1"/>
    <property type="molecule type" value="Genomic_DNA"/>
</dbReference>
<dbReference type="Proteomes" id="UP000177614">
    <property type="component" value="Unassembled WGS sequence"/>
</dbReference>
<protein>
    <submittedName>
        <fullName evidence="2">Glyoxalase</fullName>
    </submittedName>
</protein>
<dbReference type="PANTHER" id="PTHR33993">
    <property type="entry name" value="GLYOXALASE-RELATED"/>
    <property type="match status" value="1"/>
</dbReference>
<reference evidence="2 3" key="1">
    <citation type="journal article" date="2016" name="Nat. Commun.">
        <title>Thousands of microbial genomes shed light on interconnected biogeochemical processes in an aquifer system.</title>
        <authorList>
            <person name="Anantharaman K."/>
            <person name="Brown C.T."/>
            <person name="Hug L.A."/>
            <person name="Sharon I."/>
            <person name="Castelle C.J."/>
            <person name="Probst A.J."/>
            <person name="Thomas B.C."/>
            <person name="Singh A."/>
            <person name="Wilkins M.J."/>
            <person name="Karaoz U."/>
            <person name="Brodie E.L."/>
            <person name="Williams K.H."/>
            <person name="Hubbard S.S."/>
            <person name="Banfield J.F."/>
        </authorList>
    </citation>
    <scope>NUCLEOTIDE SEQUENCE [LARGE SCALE GENOMIC DNA]</scope>
</reference>
<feature type="domain" description="VOC" evidence="1">
    <location>
        <begin position="4"/>
        <end position="124"/>
    </location>
</feature>